<evidence type="ECO:0000313" key="12">
    <source>
        <dbReference type="Proteomes" id="UP000267464"/>
    </source>
</evidence>
<dbReference type="InterPro" id="IPR055518">
    <property type="entry name" value="DUF7092"/>
</dbReference>
<reference evidence="11 12" key="1">
    <citation type="submission" date="2018-08" db="EMBL/GenBank/DDBJ databases">
        <authorList>
            <person name="Khan S.A."/>
            <person name="Jeon C.O."/>
            <person name="Chun B.H."/>
            <person name="Jeong S.E."/>
        </authorList>
    </citation>
    <scope>NUCLEOTIDE SEQUENCE [LARGE SCALE GENOMIC DNA]</scope>
    <source>
        <strain evidence="11 12">S-16</strain>
    </source>
</reference>
<keyword evidence="8" id="KW-0812">Transmembrane</keyword>
<evidence type="ECO:0000259" key="9">
    <source>
        <dbReference type="Pfam" id="PF01435"/>
    </source>
</evidence>
<dbReference type="GO" id="GO:0046872">
    <property type="term" value="F:metal ion binding"/>
    <property type="evidence" value="ECO:0007669"/>
    <property type="project" value="UniProtKB-KW"/>
</dbReference>
<evidence type="ECO:0000256" key="6">
    <source>
        <dbReference type="RuleBase" id="RU003983"/>
    </source>
</evidence>
<dbReference type="AlphaFoldDB" id="A0A3N7HK07"/>
<dbReference type="EMBL" id="QUSW01000007">
    <property type="protein sequence ID" value="RQP22404.1"/>
    <property type="molecule type" value="Genomic_DNA"/>
</dbReference>
<evidence type="ECO:0000256" key="2">
    <source>
        <dbReference type="ARBA" id="ARBA00022723"/>
    </source>
</evidence>
<accession>A0A3N7HK07</accession>
<feature type="region of interest" description="Disordered" evidence="7">
    <location>
        <begin position="337"/>
        <end position="357"/>
    </location>
</feature>
<dbReference type="GO" id="GO:0051603">
    <property type="term" value="P:proteolysis involved in protein catabolic process"/>
    <property type="evidence" value="ECO:0007669"/>
    <property type="project" value="TreeGrafter"/>
</dbReference>
<evidence type="ECO:0000256" key="8">
    <source>
        <dbReference type="SAM" id="Phobius"/>
    </source>
</evidence>
<evidence type="ECO:0000256" key="5">
    <source>
        <dbReference type="ARBA" id="ARBA00023049"/>
    </source>
</evidence>
<sequence length="384" mass="41178">MRRAMRPATSSASTSACDTAMSDARVPLAADYFDGRSARAHPVMLSLEGDSLAIEGEGVSRRVPCRQVMWPERTRHGMRVAHLSDGASIQCGDAGAWDAWTQAGGHHESFVVKVQQSWRWVVASLFVTVAVLAAGYQWGLPWAARKSVAFIPLSVDESIGESAFASVDGQLMSPSQLPAEQQARIRTAFERAVATLPPGTAPRYQLVFRKSSIGPNAFALPGGTMVLTDELVKLVKGDEQVIVGVLGHELGHVRKRHGMRMLAQVSALGAVSSLVFGDFNGLLAAAPVWLGQASYSRDAEREADVESVRLMKAAGIPPSAMVKFFELIATYEPEGSEAASAPKAASEPKAAKGARRRESSWLGIAIASHPADEERIAFFRDAAR</sequence>
<keyword evidence="3 6" id="KW-0378">Hydrolase</keyword>
<keyword evidence="12" id="KW-1185">Reference proteome</keyword>
<evidence type="ECO:0000256" key="3">
    <source>
        <dbReference type="ARBA" id="ARBA00022801"/>
    </source>
</evidence>
<feature type="domain" description="Peptidase M48" evidence="9">
    <location>
        <begin position="181"/>
        <end position="380"/>
    </location>
</feature>
<keyword evidence="1 6" id="KW-0645">Protease</keyword>
<feature type="domain" description="DUF7092" evidence="10">
    <location>
        <begin position="28"/>
        <end position="103"/>
    </location>
</feature>
<dbReference type="CDD" id="cd07332">
    <property type="entry name" value="M48C_Oma1_like"/>
    <property type="match status" value="1"/>
</dbReference>
<gene>
    <name evidence="11" type="ORF">DZC73_22410</name>
</gene>
<dbReference type="Gene3D" id="3.30.2010.10">
    <property type="entry name" value="Metalloproteases ('zincins'), catalytic domain"/>
    <property type="match status" value="1"/>
</dbReference>
<keyword evidence="5 6" id="KW-0482">Metalloprotease</keyword>
<dbReference type="PANTHER" id="PTHR22726">
    <property type="entry name" value="METALLOENDOPEPTIDASE OMA1"/>
    <property type="match status" value="1"/>
</dbReference>
<evidence type="ECO:0000259" key="10">
    <source>
        <dbReference type="Pfam" id="PF23368"/>
    </source>
</evidence>
<comment type="similarity">
    <text evidence="6">Belongs to the peptidase M48 family.</text>
</comment>
<keyword evidence="8" id="KW-1133">Transmembrane helix</keyword>
<keyword evidence="4 6" id="KW-0862">Zinc</keyword>
<evidence type="ECO:0000313" key="11">
    <source>
        <dbReference type="EMBL" id="RQP22404.1"/>
    </source>
</evidence>
<organism evidence="11 12">
    <name type="scientific">Piscinibacter terrae</name>
    <dbReference type="NCBI Taxonomy" id="2496871"/>
    <lineage>
        <taxon>Bacteria</taxon>
        <taxon>Pseudomonadati</taxon>
        <taxon>Pseudomonadota</taxon>
        <taxon>Betaproteobacteria</taxon>
        <taxon>Burkholderiales</taxon>
        <taxon>Sphaerotilaceae</taxon>
        <taxon>Piscinibacter</taxon>
    </lineage>
</organism>
<dbReference type="PANTHER" id="PTHR22726:SF1">
    <property type="entry name" value="METALLOENDOPEPTIDASE OMA1, MITOCHONDRIAL"/>
    <property type="match status" value="1"/>
</dbReference>
<reference evidence="11 12" key="2">
    <citation type="submission" date="2018-12" db="EMBL/GenBank/DDBJ databases">
        <title>Rhizobacter gummiphilus sp. nov., a rubber-degrading bacterium isolated from the soil of a botanical garden in Japan.</title>
        <authorList>
            <person name="Shunsuke S.S."/>
        </authorList>
    </citation>
    <scope>NUCLEOTIDE SEQUENCE [LARGE SCALE GENOMIC DNA]</scope>
    <source>
        <strain evidence="11 12">S-16</strain>
    </source>
</reference>
<name>A0A3N7HK07_9BURK</name>
<dbReference type="Pfam" id="PF01435">
    <property type="entry name" value="Peptidase_M48"/>
    <property type="match status" value="1"/>
</dbReference>
<keyword evidence="8" id="KW-0472">Membrane</keyword>
<dbReference type="Proteomes" id="UP000267464">
    <property type="component" value="Unassembled WGS sequence"/>
</dbReference>
<protein>
    <submittedName>
        <fullName evidence="11">Uncharacterized protein</fullName>
    </submittedName>
</protein>
<evidence type="ECO:0000256" key="7">
    <source>
        <dbReference type="SAM" id="MobiDB-lite"/>
    </source>
</evidence>
<comment type="cofactor">
    <cofactor evidence="6">
        <name>Zn(2+)</name>
        <dbReference type="ChEBI" id="CHEBI:29105"/>
    </cofactor>
    <text evidence="6">Binds 1 zinc ion per subunit.</text>
</comment>
<evidence type="ECO:0000256" key="1">
    <source>
        <dbReference type="ARBA" id="ARBA00022670"/>
    </source>
</evidence>
<comment type="caution">
    <text evidence="11">The sequence shown here is derived from an EMBL/GenBank/DDBJ whole genome shotgun (WGS) entry which is preliminary data.</text>
</comment>
<dbReference type="PROSITE" id="PS51257">
    <property type="entry name" value="PROKAR_LIPOPROTEIN"/>
    <property type="match status" value="1"/>
</dbReference>
<feature type="compositionally biased region" description="Low complexity" evidence="7">
    <location>
        <begin position="337"/>
        <end position="348"/>
    </location>
</feature>
<keyword evidence="2" id="KW-0479">Metal-binding</keyword>
<dbReference type="GO" id="GO:0016020">
    <property type="term" value="C:membrane"/>
    <property type="evidence" value="ECO:0007669"/>
    <property type="project" value="TreeGrafter"/>
</dbReference>
<dbReference type="InterPro" id="IPR051156">
    <property type="entry name" value="Mito/Outer_Membr_Metalloprot"/>
</dbReference>
<dbReference type="Pfam" id="PF23368">
    <property type="entry name" value="DUF7092"/>
    <property type="match status" value="1"/>
</dbReference>
<evidence type="ECO:0000256" key="4">
    <source>
        <dbReference type="ARBA" id="ARBA00022833"/>
    </source>
</evidence>
<dbReference type="GO" id="GO:0004222">
    <property type="term" value="F:metalloendopeptidase activity"/>
    <property type="evidence" value="ECO:0007669"/>
    <property type="project" value="InterPro"/>
</dbReference>
<proteinExistence type="inferred from homology"/>
<dbReference type="InterPro" id="IPR001915">
    <property type="entry name" value="Peptidase_M48"/>
</dbReference>
<feature type="transmembrane region" description="Helical" evidence="8">
    <location>
        <begin position="120"/>
        <end position="139"/>
    </location>
</feature>